<reference evidence="2" key="1">
    <citation type="submission" date="2023-10" db="EMBL/GenBank/DDBJ databases">
        <authorList>
            <person name="Domelevo Entfellner J.-B."/>
        </authorList>
    </citation>
    <scope>NUCLEOTIDE SEQUENCE</scope>
</reference>
<keyword evidence="1" id="KW-0732">Signal</keyword>
<keyword evidence="3" id="KW-1185">Reference proteome</keyword>
<feature type="signal peptide" evidence="1">
    <location>
        <begin position="1"/>
        <end position="18"/>
    </location>
</feature>
<sequence length="136" mass="15390">MFRLDLQIRLLFFSFLLGNPFLSFAGIEKDHHQDSHANAGGWDCDAIKVLCQPSHRPFGSENLDDAASAINDYFKKLDKDYSNLTCMVLLAVLLNNPRFSSIGYLEAERSGCLIMETGNWIGNMDLHDHRHMVDVS</sequence>
<evidence type="ECO:0000313" key="2">
    <source>
        <dbReference type="EMBL" id="CAJ1979268.1"/>
    </source>
</evidence>
<dbReference type="Gramene" id="rna-AYBTSS11_LOCUS31482">
    <property type="protein sequence ID" value="CAJ1979268.1"/>
    <property type="gene ID" value="gene-AYBTSS11_LOCUS31482"/>
</dbReference>
<feature type="chain" id="PRO_5041679853" evidence="1">
    <location>
        <begin position="19"/>
        <end position="136"/>
    </location>
</feature>
<name>A0AA86W5Z1_9FABA</name>
<proteinExistence type="predicted"/>
<dbReference type="AlphaFoldDB" id="A0AA86W5Z1"/>
<accession>A0AA86W5Z1</accession>
<protein>
    <submittedName>
        <fullName evidence="2">Uncharacterized protein</fullName>
    </submittedName>
</protein>
<evidence type="ECO:0000313" key="3">
    <source>
        <dbReference type="Proteomes" id="UP001189624"/>
    </source>
</evidence>
<dbReference type="EMBL" id="OY731408">
    <property type="protein sequence ID" value="CAJ1979268.1"/>
    <property type="molecule type" value="Genomic_DNA"/>
</dbReference>
<organism evidence="2 3">
    <name type="scientific">Sphenostylis stenocarpa</name>
    <dbReference type="NCBI Taxonomy" id="92480"/>
    <lineage>
        <taxon>Eukaryota</taxon>
        <taxon>Viridiplantae</taxon>
        <taxon>Streptophyta</taxon>
        <taxon>Embryophyta</taxon>
        <taxon>Tracheophyta</taxon>
        <taxon>Spermatophyta</taxon>
        <taxon>Magnoliopsida</taxon>
        <taxon>eudicotyledons</taxon>
        <taxon>Gunneridae</taxon>
        <taxon>Pentapetalae</taxon>
        <taxon>rosids</taxon>
        <taxon>fabids</taxon>
        <taxon>Fabales</taxon>
        <taxon>Fabaceae</taxon>
        <taxon>Papilionoideae</taxon>
        <taxon>50 kb inversion clade</taxon>
        <taxon>NPAAA clade</taxon>
        <taxon>indigoferoid/millettioid clade</taxon>
        <taxon>Phaseoleae</taxon>
        <taxon>Sphenostylis</taxon>
    </lineage>
</organism>
<dbReference type="Proteomes" id="UP001189624">
    <property type="component" value="Chromosome 11"/>
</dbReference>
<gene>
    <name evidence="2" type="ORF">AYBTSS11_LOCUS31482</name>
</gene>
<evidence type="ECO:0000256" key="1">
    <source>
        <dbReference type="SAM" id="SignalP"/>
    </source>
</evidence>